<reference evidence="2 3" key="1">
    <citation type="submission" date="2017-05" db="EMBL/GenBank/DDBJ databases">
        <authorList>
            <person name="Varghese N."/>
            <person name="Submissions S."/>
        </authorList>
    </citation>
    <scope>NUCLEOTIDE SEQUENCE [LARGE SCALE GENOMIC DNA]</scope>
    <source>
        <strain evidence="2 3">DSM 29506</strain>
    </source>
</reference>
<dbReference type="RefSeq" id="WP_142493156.1">
    <property type="nucleotide sequence ID" value="NZ_FXTO01000009.1"/>
</dbReference>
<protein>
    <recommendedName>
        <fullName evidence="4">Argininosuccinate lyase</fullName>
    </recommendedName>
</protein>
<feature type="chain" id="PRO_5021766729" description="Argininosuccinate lyase" evidence="1">
    <location>
        <begin position="21"/>
        <end position="48"/>
    </location>
</feature>
<dbReference type="AlphaFoldDB" id="A0A521D807"/>
<keyword evidence="1" id="KW-0732">Signal</keyword>
<keyword evidence="3" id="KW-1185">Reference proteome</keyword>
<dbReference type="Proteomes" id="UP000316030">
    <property type="component" value="Unassembled WGS sequence"/>
</dbReference>
<sequence length="48" mass="4775">MKALAGLMIVALLAACGADGAPVPPREEPTKTGVTISGSARFGVSKSF</sequence>
<proteinExistence type="predicted"/>
<gene>
    <name evidence="2" type="ORF">SAMN06265173_10997</name>
</gene>
<dbReference type="PROSITE" id="PS51257">
    <property type="entry name" value="PROKAR_LIPOPROTEIN"/>
    <property type="match status" value="1"/>
</dbReference>
<name>A0A521D807_9RHOB</name>
<evidence type="ECO:0000313" key="3">
    <source>
        <dbReference type="Proteomes" id="UP000316030"/>
    </source>
</evidence>
<evidence type="ECO:0000313" key="2">
    <source>
        <dbReference type="EMBL" id="SMO67829.1"/>
    </source>
</evidence>
<dbReference type="EMBL" id="FXTO01000009">
    <property type="protein sequence ID" value="SMO67829.1"/>
    <property type="molecule type" value="Genomic_DNA"/>
</dbReference>
<accession>A0A521D807</accession>
<dbReference type="OrthoDB" id="7690651at2"/>
<evidence type="ECO:0008006" key="4">
    <source>
        <dbReference type="Google" id="ProtNLM"/>
    </source>
</evidence>
<organism evidence="2 3">
    <name type="scientific">Thalassovita litoralis</name>
    <dbReference type="NCBI Taxonomy" id="1010611"/>
    <lineage>
        <taxon>Bacteria</taxon>
        <taxon>Pseudomonadati</taxon>
        <taxon>Pseudomonadota</taxon>
        <taxon>Alphaproteobacteria</taxon>
        <taxon>Rhodobacterales</taxon>
        <taxon>Roseobacteraceae</taxon>
        <taxon>Thalassovita</taxon>
    </lineage>
</organism>
<evidence type="ECO:0000256" key="1">
    <source>
        <dbReference type="SAM" id="SignalP"/>
    </source>
</evidence>
<feature type="signal peptide" evidence="1">
    <location>
        <begin position="1"/>
        <end position="20"/>
    </location>
</feature>